<evidence type="ECO:0000256" key="1">
    <source>
        <dbReference type="ARBA" id="ARBA00022741"/>
    </source>
</evidence>
<evidence type="ECO:0000313" key="7">
    <source>
        <dbReference type="Proteomes" id="UP001596380"/>
    </source>
</evidence>
<dbReference type="SMART" id="SM00797">
    <property type="entry name" value="AHS2"/>
    <property type="match status" value="1"/>
</dbReference>
<feature type="domain" description="Carboxyltransferase" evidence="5">
    <location>
        <begin position="25"/>
        <end position="303"/>
    </location>
</feature>
<dbReference type="Gene3D" id="2.40.100.10">
    <property type="entry name" value="Cyclophilin-like"/>
    <property type="match status" value="1"/>
</dbReference>
<dbReference type="InterPro" id="IPR052708">
    <property type="entry name" value="PxpC"/>
</dbReference>
<evidence type="ECO:0000256" key="4">
    <source>
        <dbReference type="SAM" id="MobiDB-lite"/>
    </source>
</evidence>
<keyword evidence="3" id="KW-0067">ATP-binding</keyword>
<dbReference type="PANTHER" id="PTHR43309">
    <property type="entry name" value="5-OXOPROLINASE SUBUNIT C"/>
    <property type="match status" value="1"/>
</dbReference>
<evidence type="ECO:0000259" key="5">
    <source>
        <dbReference type="SMART" id="SM00797"/>
    </source>
</evidence>
<evidence type="ECO:0000256" key="3">
    <source>
        <dbReference type="ARBA" id="ARBA00022840"/>
    </source>
</evidence>
<comment type="caution">
    <text evidence="6">The sequence shown here is derived from an EMBL/GenBank/DDBJ whole genome shotgun (WGS) entry which is preliminary data.</text>
</comment>
<dbReference type="InterPro" id="IPR029000">
    <property type="entry name" value="Cyclophilin-like_dom_sf"/>
</dbReference>
<dbReference type="Pfam" id="PF02626">
    <property type="entry name" value="CT_A_B"/>
    <property type="match status" value="1"/>
</dbReference>
<keyword evidence="1" id="KW-0547">Nucleotide-binding</keyword>
<dbReference type="Proteomes" id="UP001596380">
    <property type="component" value="Unassembled WGS sequence"/>
</dbReference>
<sequence length="303" mass="30593">MRRLEVIATGPRATVQDLGRPGHAALGVGVAGAADAGSLRLANRAVGNPEGAAAIEAEFGGLRVRVRAPGGLFAAVTGAPAPLTVDGRAEAPYSVLHVPDGAELRMGAPPSGLRSYLAVRGGVDVPPVLGSRSADTLAALGPDPLGPGTVLPVGPPPDGVPLLGVLPVAPPPAGDVELGVVPGPRADWFTRDALHGLFTGEYEVTSEIDRVGMRLSGPRLARAEKGELPSEGTVAGALQVPPSGLPVLFLADHPLTGGYPVIGVVASADLGRAAQARPGQRLRFRPRPAPFLGAGPDDAEERA</sequence>
<feature type="region of interest" description="Disordered" evidence="4">
    <location>
        <begin position="276"/>
        <end position="303"/>
    </location>
</feature>
<keyword evidence="2" id="KW-0378">Hydrolase</keyword>
<dbReference type="PANTHER" id="PTHR43309:SF3">
    <property type="entry name" value="5-OXOPROLINASE SUBUNIT C"/>
    <property type="match status" value="1"/>
</dbReference>
<accession>A0ABW2CWQ6</accession>
<dbReference type="EMBL" id="JBHSXS010000033">
    <property type="protein sequence ID" value="MFC6885036.1"/>
    <property type="molecule type" value="Genomic_DNA"/>
</dbReference>
<organism evidence="6 7">
    <name type="scientific">Actinomadura yumaensis</name>
    <dbReference type="NCBI Taxonomy" id="111807"/>
    <lineage>
        <taxon>Bacteria</taxon>
        <taxon>Bacillati</taxon>
        <taxon>Actinomycetota</taxon>
        <taxon>Actinomycetes</taxon>
        <taxon>Streptosporangiales</taxon>
        <taxon>Thermomonosporaceae</taxon>
        <taxon>Actinomadura</taxon>
    </lineage>
</organism>
<protein>
    <submittedName>
        <fullName evidence="6">Biotin-dependent carboxyltransferase family protein</fullName>
    </submittedName>
</protein>
<reference evidence="7" key="1">
    <citation type="journal article" date="2019" name="Int. J. Syst. Evol. Microbiol.">
        <title>The Global Catalogue of Microorganisms (GCM) 10K type strain sequencing project: providing services to taxonomists for standard genome sequencing and annotation.</title>
        <authorList>
            <consortium name="The Broad Institute Genomics Platform"/>
            <consortium name="The Broad Institute Genome Sequencing Center for Infectious Disease"/>
            <person name="Wu L."/>
            <person name="Ma J."/>
        </authorList>
    </citation>
    <scope>NUCLEOTIDE SEQUENCE [LARGE SCALE GENOMIC DNA]</scope>
    <source>
        <strain evidence="7">JCM 3369</strain>
    </source>
</reference>
<evidence type="ECO:0000256" key="2">
    <source>
        <dbReference type="ARBA" id="ARBA00022801"/>
    </source>
</evidence>
<name>A0ABW2CWQ6_9ACTN</name>
<dbReference type="SUPFAM" id="SSF50891">
    <property type="entry name" value="Cyclophilin-like"/>
    <property type="match status" value="1"/>
</dbReference>
<dbReference type="RefSeq" id="WP_160823422.1">
    <property type="nucleotide sequence ID" value="NZ_JBHSXS010000033.1"/>
</dbReference>
<evidence type="ECO:0000313" key="6">
    <source>
        <dbReference type="EMBL" id="MFC6885036.1"/>
    </source>
</evidence>
<dbReference type="InterPro" id="IPR003778">
    <property type="entry name" value="CT_A_B"/>
</dbReference>
<dbReference type="NCBIfam" id="TIGR00724">
    <property type="entry name" value="urea_amlyse_rel"/>
    <property type="match status" value="1"/>
</dbReference>
<proteinExistence type="predicted"/>
<gene>
    <name evidence="6" type="ORF">ACFQKB_35145</name>
</gene>
<keyword evidence="7" id="KW-1185">Reference proteome</keyword>